<protein>
    <submittedName>
        <fullName evidence="2">Uncharacterized protein</fullName>
    </submittedName>
</protein>
<name>A0A8S1BER5_ARCPL</name>
<sequence length="121" mass="14267">MSFQLNSVVLIVVFTVVKTNNVTVSDLEVKEYKKKLQPDELYNDVYNKSVNGRENLRTKIKRWEHELRAIDQTSKMPAKKIMGLYIQFWIDLLSPNSETARYAPTFMEICKKLFLKLKSYN</sequence>
<dbReference type="Proteomes" id="UP000494106">
    <property type="component" value="Unassembled WGS sequence"/>
</dbReference>
<comment type="caution">
    <text evidence="2">The sequence shown here is derived from an EMBL/GenBank/DDBJ whole genome shotgun (WGS) entry which is preliminary data.</text>
</comment>
<keyword evidence="1" id="KW-0732">Signal</keyword>
<evidence type="ECO:0000313" key="3">
    <source>
        <dbReference type="Proteomes" id="UP000494106"/>
    </source>
</evidence>
<evidence type="ECO:0000256" key="1">
    <source>
        <dbReference type="SAM" id="SignalP"/>
    </source>
</evidence>
<gene>
    <name evidence="2" type="ORF">APLA_LOCUS15437</name>
</gene>
<dbReference type="EMBL" id="CADEBC010000586">
    <property type="protein sequence ID" value="CAB3256465.1"/>
    <property type="molecule type" value="Genomic_DNA"/>
</dbReference>
<organism evidence="2 3">
    <name type="scientific">Arctia plantaginis</name>
    <name type="common">Wood tiger moth</name>
    <name type="synonym">Phalaena plantaginis</name>
    <dbReference type="NCBI Taxonomy" id="874455"/>
    <lineage>
        <taxon>Eukaryota</taxon>
        <taxon>Metazoa</taxon>
        <taxon>Ecdysozoa</taxon>
        <taxon>Arthropoda</taxon>
        <taxon>Hexapoda</taxon>
        <taxon>Insecta</taxon>
        <taxon>Pterygota</taxon>
        <taxon>Neoptera</taxon>
        <taxon>Endopterygota</taxon>
        <taxon>Lepidoptera</taxon>
        <taxon>Glossata</taxon>
        <taxon>Ditrysia</taxon>
        <taxon>Noctuoidea</taxon>
        <taxon>Erebidae</taxon>
        <taxon>Arctiinae</taxon>
        <taxon>Arctia</taxon>
    </lineage>
</organism>
<feature type="chain" id="PRO_5035832518" evidence="1">
    <location>
        <begin position="20"/>
        <end position="121"/>
    </location>
</feature>
<evidence type="ECO:0000313" key="2">
    <source>
        <dbReference type="EMBL" id="CAB3256465.1"/>
    </source>
</evidence>
<proteinExistence type="predicted"/>
<reference evidence="2 3" key="1">
    <citation type="submission" date="2020-04" db="EMBL/GenBank/DDBJ databases">
        <authorList>
            <person name="Wallbank WR R."/>
            <person name="Pardo Diaz C."/>
            <person name="Kozak K."/>
            <person name="Martin S."/>
            <person name="Jiggins C."/>
            <person name="Moest M."/>
            <person name="Warren A I."/>
            <person name="Byers J.R.P. K."/>
            <person name="Montejo-Kovacevich G."/>
            <person name="Yen C E."/>
        </authorList>
    </citation>
    <scope>NUCLEOTIDE SEQUENCE [LARGE SCALE GENOMIC DNA]</scope>
</reference>
<dbReference type="OrthoDB" id="10398134at2759"/>
<keyword evidence="3" id="KW-1185">Reference proteome</keyword>
<dbReference type="AlphaFoldDB" id="A0A8S1BER5"/>
<feature type="signal peptide" evidence="1">
    <location>
        <begin position="1"/>
        <end position="19"/>
    </location>
</feature>
<accession>A0A8S1BER5</accession>